<dbReference type="SUPFAM" id="SSF47240">
    <property type="entry name" value="Ferritin-like"/>
    <property type="match status" value="1"/>
</dbReference>
<dbReference type="InterPro" id="IPR023188">
    <property type="entry name" value="DPS_DNA-bd_CS"/>
</dbReference>
<feature type="domain" description="Ferritin/DPS" evidence="3">
    <location>
        <begin position="26"/>
        <end position="166"/>
    </location>
</feature>
<sequence>MATSAPARTVSRTRNDLPEETRAKMIELLNQRLADCIDLQTQSKQAHWNVKGPSFFGLHTLFDQINGAVEEYVDEIAERAAQLGGQVEGTAKLVAERSVLPEYPHDIRDGMDHVRAMSVALSTFGRCAREAIDQADEAEDKDTADLFTEISRGIDKWLWFVEAHAQGGQGPQAELKK</sequence>
<dbReference type="NCBIfam" id="NF006975">
    <property type="entry name" value="PRK09448.1"/>
    <property type="match status" value="1"/>
</dbReference>
<dbReference type="CDD" id="cd01043">
    <property type="entry name" value="DPS"/>
    <property type="match status" value="1"/>
</dbReference>
<dbReference type="InterPro" id="IPR002177">
    <property type="entry name" value="DPS_DNA-bd"/>
</dbReference>
<dbReference type="GO" id="GO:0004322">
    <property type="term" value="F:ferroxidase activity"/>
    <property type="evidence" value="ECO:0007669"/>
    <property type="project" value="UniProtKB-EC"/>
</dbReference>
<dbReference type="Gene3D" id="1.20.1260.10">
    <property type="match status" value="1"/>
</dbReference>
<dbReference type="InterPro" id="IPR009078">
    <property type="entry name" value="Ferritin-like_SF"/>
</dbReference>
<dbReference type="PIRSF" id="PIRSF005900">
    <property type="entry name" value="Dps"/>
    <property type="match status" value="1"/>
</dbReference>
<comment type="similarity">
    <text evidence="1 2">Belongs to the Dps family.</text>
</comment>
<dbReference type="PRINTS" id="PR01346">
    <property type="entry name" value="HELNAPAPROT"/>
</dbReference>
<evidence type="ECO:0000256" key="2">
    <source>
        <dbReference type="RuleBase" id="RU003875"/>
    </source>
</evidence>
<dbReference type="PANTHER" id="PTHR42932">
    <property type="entry name" value="GENERAL STRESS PROTEIN 20U"/>
    <property type="match status" value="1"/>
</dbReference>
<keyword evidence="4" id="KW-0238">DNA-binding</keyword>
<protein>
    <submittedName>
        <fullName evidence="4">Non-specific DNA-binding protein Dps / Iron-binding ferritin-like antioxidant protein / Ferroxidase</fullName>
        <ecNumber evidence="4">1.16.3.1</ecNumber>
    </submittedName>
</protein>
<dbReference type="InterPro" id="IPR012347">
    <property type="entry name" value="Ferritin-like"/>
</dbReference>
<reference evidence="4" key="1">
    <citation type="submission" date="2020-02" db="EMBL/GenBank/DDBJ databases">
        <authorList>
            <person name="Meier V. D."/>
        </authorList>
    </citation>
    <scope>NUCLEOTIDE SEQUENCE</scope>
    <source>
        <strain evidence="4">AVDCRST_MAG11</strain>
    </source>
</reference>
<dbReference type="GO" id="GO:0003677">
    <property type="term" value="F:DNA binding"/>
    <property type="evidence" value="ECO:0007669"/>
    <property type="project" value="UniProtKB-KW"/>
</dbReference>
<dbReference type="PANTHER" id="PTHR42932:SF3">
    <property type="entry name" value="DNA PROTECTION DURING STARVATION PROTEIN"/>
    <property type="match status" value="1"/>
</dbReference>
<evidence type="ECO:0000259" key="3">
    <source>
        <dbReference type="Pfam" id="PF00210"/>
    </source>
</evidence>
<name>A0A6J4MGH9_9BACT</name>
<evidence type="ECO:0000313" key="4">
    <source>
        <dbReference type="EMBL" id="CAA9356922.1"/>
    </source>
</evidence>
<dbReference type="AlphaFoldDB" id="A0A6J4MGH9"/>
<dbReference type="InterPro" id="IPR008331">
    <property type="entry name" value="Ferritin_DPS_dom"/>
</dbReference>
<dbReference type="EMBL" id="CADCTU010000821">
    <property type="protein sequence ID" value="CAA9356922.1"/>
    <property type="molecule type" value="Genomic_DNA"/>
</dbReference>
<evidence type="ECO:0000256" key="1">
    <source>
        <dbReference type="ARBA" id="ARBA00009497"/>
    </source>
</evidence>
<dbReference type="EC" id="1.16.3.1" evidence="4"/>
<keyword evidence="4" id="KW-0560">Oxidoreductase</keyword>
<organism evidence="4">
    <name type="scientific">uncultured Gemmatimonadaceae bacterium</name>
    <dbReference type="NCBI Taxonomy" id="246130"/>
    <lineage>
        <taxon>Bacteria</taxon>
        <taxon>Pseudomonadati</taxon>
        <taxon>Gemmatimonadota</taxon>
        <taxon>Gemmatimonadia</taxon>
        <taxon>Gemmatimonadales</taxon>
        <taxon>Gemmatimonadaceae</taxon>
        <taxon>environmental samples</taxon>
    </lineage>
</organism>
<accession>A0A6J4MGH9</accession>
<dbReference type="PROSITE" id="PS00818">
    <property type="entry name" value="DPS_1"/>
    <property type="match status" value="1"/>
</dbReference>
<dbReference type="Pfam" id="PF00210">
    <property type="entry name" value="Ferritin"/>
    <property type="match status" value="1"/>
</dbReference>
<dbReference type="GO" id="GO:0008199">
    <property type="term" value="F:ferric iron binding"/>
    <property type="evidence" value="ECO:0007669"/>
    <property type="project" value="InterPro"/>
</dbReference>
<gene>
    <name evidence="4" type="ORF">AVDCRST_MAG11-3868</name>
</gene>
<proteinExistence type="inferred from homology"/>